<evidence type="ECO:0000313" key="10">
    <source>
        <dbReference type="Proteomes" id="UP000079169"/>
    </source>
</evidence>
<evidence type="ECO:0000256" key="1">
    <source>
        <dbReference type="ARBA" id="ARBA00001974"/>
    </source>
</evidence>
<dbReference type="InterPro" id="IPR036188">
    <property type="entry name" value="FAD/NAD-bd_sf"/>
</dbReference>
<evidence type="ECO:0000256" key="5">
    <source>
        <dbReference type="ARBA" id="ARBA00022630"/>
    </source>
</evidence>
<evidence type="ECO:0000313" key="11">
    <source>
        <dbReference type="RefSeq" id="XP_026678912.1"/>
    </source>
</evidence>
<comment type="similarity">
    <text evidence="3">Belongs to the flavin monoamine oxidase family.</text>
</comment>
<protein>
    <submittedName>
        <fullName evidence="11">Spermine oxidase</fullName>
    </submittedName>
</protein>
<dbReference type="RefSeq" id="XP_026678912.1">
    <property type="nucleotide sequence ID" value="XM_026823111.1"/>
</dbReference>
<evidence type="ECO:0000256" key="2">
    <source>
        <dbReference type="ARBA" id="ARBA00004496"/>
    </source>
</evidence>
<organism evidence="10 11">
    <name type="scientific">Diaphorina citri</name>
    <name type="common">Asian citrus psyllid</name>
    <dbReference type="NCBI Taxonomy" id="121845"/>
    <lineage>
        <taxon>Eukaryota</taxon>
        <taxon>Metazoa</taxon>
        <taxon>Ecdysozoa</taxon>
        <taxon>Arthropoda</taxon>
        <taxon>Hexapoda</taxon>
        <taxon>Insecta</taxon>
        <taxon>Pterygota</taxon>
        <taxon>Neoptera</taxon>
        <taxon>Paraneoptera</taxon>
        <taxon>Hemiptera</taxon>
        <taxon>Sternorrhyncha</taxon>
        <taxon>Psylloidea</taxon>
        <taxon>Psyllidae</taxon>
        <taxon>Diaphorininae</taxon>
        <taxon>Diaphorina</taxon>
    </lineage>
</organism>
<dbReference type="Proteomes" id="UP000079169">
    <property type="component" value="Unplaced"/>
</dbReference>
<keyword evidence="8" id="KW-1133">Transmembrane helix</keyword>
<evidence type="ECO:0000259" key="9">
    <source>
        <dbReference type="Pfam" id="PF01593"/>
    </source>
</evidence>
<sequence>MAENKTSDIPKYKVIILGAGMAGLSAASHLMKNKHTDFLVLEARDRIGGRIAVYNSDDVKLEMGANWIHGVLGNPMYEVAMANGLIDIVSVPKQHTVIATTEDGHQVPHPILQEIYEAYICFLHRCEEYFLSQYLPPEDIHSVGEHINLEIELYLRNIVSPEERYLRHLIFQCLLKRETCITGCNSMADIDLLELGSYTELQGGNISLPTGYSSILEPISRNIPHDKVLLNHRITSVRWKYKPYVTMVVCFMRVVLYVLYPWAYYRQNDVCDREPSEDSTDHIVINTDDSDKTVIDVCDREPSEDSTDHIVIKCDNGSVFHARSVICTLPLGVLQAESHLFTPPLPRNKRDSLQRLLFGTVNKIFLVYQRPFLEPNLSEILLLWNDTVQEKSERQTKDLADSWYKKIYSFAKVSDTLLLAWISGEEAEYMETLGLLSRWKKDEFTRGSYTAMAVGASQLDIADLAQPICIKTPKGHKPVISFAGEHTHSNFYSTVHGAYLTGRTAAQLLVSHVFTEQTHNEVIVDCNETDMSSWIQSMSLQ</sequence>
<dbReference type="InterPro" id="IPR050281">
    <property type="entry name" value="Flavin_monoamine_oxidase"/>
</dbReference>
<comment type="subcellular location">
    <subcellularLocation>
        <location evidence="2">Cytoplasm</location>
    </subcellularLocation>
</comment>
<proteinExistence type="inferred from homology"/>
<evidence type="ECO:0000256" key="6">
    <source>
        <dbReference type="ARBA" id="ARBA00022827"/>
    </source>
</evidence>
<keyword evidence="7" id="KW-0560">Oxidoreductase</keyword>
<gene>
    <name evidence="11" type="primary">LOC103508536</name>
</gene>
<feature type="domain" description="Amine oxidase" evidence="9">
    <location>
        <begin position="21"/>
        <end position="239"/>
    </location>
</feature>
<keyword evidence="10" id="KW-1185">Reference proteome</keyword>
<evidence type="ECO:0000256" key="4">
    <source>
        <dbReference type="ARBA" id="ARBA00022490"/>
    </source>
</evidence>
<evidence type="ECO:0000256" key="3">
    <source>
        <dbReference type="ARBA" id="ARBA00005995"/>
    </source>
</evidence>
<dbReference type="SUPFAM" id="SSF51905">
    <property type="entry name" value="FAD/NAD(P)-binding domain"/>
    <property type="match status" value="1"/>
</dbReference>
<keyword evidence="5" id="KW-0285">Flavoprotein</keyword>
<keyword evidence="6" id="KW-0274">FAD</keyword>
<feature type="transmembrane region" description="Helical" evidence="8">
    <location>
        <begin position="12"/>
        <end position="31"/>
    </location>
</feature>
<comment type="cofactor">
    <cofactor evidence="1">
        <name>FAD</name>
        <dbReference type="ChEBI" id="CHEBI:57692"/>
    </cofactor>
</comment>
<reference evidence="11" key="1">
    <citation type="submission" date="2025-08" db="UniProtKB">
        <authorList>
            <consortium name="RefSeq"/>
        </authorList>
    </citation>
    <scope>IDENTIFICATION</scope>
</reference>
<dbReference type="Gene3D" id="3.50.50.60">
    <property type="entry name" value="FAD/NAD(P)-binding domain"/>
    <property type="match status" value="3"/>
</dbReference>
<dbReference type="GeneID" id="103508536"/>
<dbReference type="PaxDb" id="121845-A0A3Q0IRL8"/>
<feature type="domain" description="Amine oxidase" evidence="9">
    <location>
        <begin position="307"/>
        <end position="509"/>
    </location>
</feature>
<dbReference type="STRING" id="121845.A0A3Q0IRL8"/>
<dbReference type="PANTHER" id="PTHR10742:SF405">
    <property type="entry name" value="PEROXISOMAL N(1)-ACETYL-SPERMINE_SPERMIDINE OXIDASE"/>
    <property type="match status" value="1"/>
</dbReference>
<evidence type="ECO:0000256" key="7">
    <source>
        <dbReference type="ARBA" id="ARBA00023002"/>
    </source>
</evidence>
<keyword evidence="8" id="KW-0472">Membrane</keyword>
<dbReference type="GO" id="GO:0046592">
    <property type="term" value="F:polyamine oxidase activity"/>
    <property type="evidence" value="ECO:0007669"/>
    <property type="project" value="TreeGrafter"/>
</dbReference>
<dbReference type="AlphaFoldDB" id="A0A3Q0IRL8"/>
<dbReference type="InterPro" id="IPR002937">
    <property type="entry name" value="Amino_oxidase"/>
</dbReference>
<dbReference type="PANTHER" id="PTHR10742">
    <property type="entry name" value="FLAVIN MONOAMINE OXIDASE"/>
    <property type="match status" value="1"/>
</dbReference>
<evidence type="ECO:0000256" key="8">
    <source>
        <dbReference type="SAM" id="Phobius"/>
    </source>
</evidence>
<name>A0A3Q0IRL8_DIACI</name>
<dbReference type="Pfam" id="PF01593">
    <property type="entry name" value="Amino_oxidase"/>
    <property type="match status" value="2"/>
</dbReference>
<dbReference type="KEGG" id="dci:103508536"/>
<keyword evidence="8" id="KW-0812">Transmembrane</keyword>
<accession>A0A3Q0IRL8</accession>
<dbReference type="GO" id="GO:0005737">
    <property type="term" value="C:cytoplasm"/>
    <property type="evidence" value="ECO:0007669"/>
    <property type="project" value="UniProtKB-SubCell"/>
</dbReference>
<dbReference type="SUPFAM" id="SSF54373">
    <property type="entry name" value="FAD-linked reductases, C-terminal domain"/>
    <property type="match status" value="1"/>
</dbReference>
<keyword evidence="4" id="KW-0963">Cytoplasm</keyword>